<proteinExistence type="predicted"/>
<dbReference type="PROSITE" id="PS50297">
    <property type="entry name" value="ANK_REP_REGION"/>
    <property type="match status" value="2"/>
</dbReference>
<feature type="repeat" description="ANK" evidence="1">
    <location>
        <begin position="135"/>
        <end position="161"/>
    </location>
</feature>
<dbReference type="Pfam" id="PF12796">
    <property type="entry name" value="Ank_2"/>
    <property type="match status" value="1"/>
</dbReference>
<dbReference type="PROSITE" id="PS50088">
    <property type="entry name" value="ANK_REPEAT"/>
    <property type="match status" value="2"/>
</dbReference>
<dbReference type="AlphaFoldDB" id="A0A9W7CVD1"/>
<dbReference type="SMART" id="SM00248">
    <property type="entry name" value="ANK"/>
    <property type="match status" value="3"/>
</dbReference>
<dbReference type="InterPro" id="IPR036770">
    <property type="entry name" value="Ankyrin_rpt-contain_sf"/>
</dbReference>
<evidence type="ECO:0000313" key="2">
    <source>
        <dbReference type="EMBL" id="GMF40081.1"/>
    </source>
</evidence>
<accession>A0A9W7CVD1</accession>
<gene>
    <name evidence="2" type="ORF">Plil01_001644200</name>
</gene>
<dbReference type="PANTHER" id="PTHR46224">
    <property type="entry name" value="ANKYRIN REPEAT FAMILY PROTEIN"/>
    <property type="match status" value="1"/>
</dbReference>
<feature type="repeat" description="ANK" evidence="1">
    <location>
        <begin position="195"/>
        <end position="227"/>
    </location>
</feature>
<name>A0A9W7CVD1_9STRA</name>
<dbReference type="EMBL" id="BSXW01001960">
    <property type="protein sequence ID" value="GMF40081.1"/>
    <property type="molecule type" value="Genomic_DNA"/>
</dbReference>
<dbReference type="OrthoDB" id="111845at2759"/>
<evidence type="ECO:0000256" key="1">
    <source>
        <dbReference type="PROSITE-ProRule" id="PRU00023"/>
    </source>
</evidence>
<protein>
    <submittedName>
        <fullName evidence="2">Unnamed protein product</fullName>
    </submittedName>
</protein>
<sequence>MALNNHGAVLSDVLMRSEHDVEFSAVQDRVRKIFYDEGLKALHGELLKMRDGPNGAETLERLAQTEVTTECTLLTLVADLNDVPMVGFEDLNVPFSNEQYKRDSAEFEAFAVNVCRFLIDEAGADVNYRENMEKDADTPLAFAVRSESYAITKLLLDRGADNFSKVRALWWAADFADYNMIEFLIASGADVHGTDGTTALTDAVHNGEHGIVKALLAAGIDISRRDGSGRTAAEIAESEGLHRMAELLTKEVRNG</sequence>
<dbReference type="Gene3D" id="1.25.40.20">
    <property type="entry name" value="Ankyrin repeat-containing domain"/>
    <property type="match status" value="1"/>
</dbReference>
<dbReference type="PANTHER" id="PTHR46224:SF6">
    <property type="entry name" value="ANKYRIN REPEAT FAMILY PROTEIN"/>
    <property type="match status" value="1"/>
</dbReference>
<dbReference type="InterPro" id="IPR002110">
    <property type="entry name" value="Ankyrin_rpt"/>
</dbReference>
<comment type="caution">
    <text evidence="2">The sequence shown here is derived from an EMBL/GenBank/DDBJ whole genome shotgun (WGS) entry which is preliminary data.</text>
</comment>
<organism evidence="2 3">
    <name type="scientific">Phytophthora lilii</name>
    <dbReference type="NCBI Taxonomy" id="2077276"/>
    <lineage>
        <taxon>Eukaryota</taxon>
        <taxon>Sar</taxon>
        <taxon>Stramenopiles</taxon>
        <taxon>Oomycota</taxon>
        <taxon>Peronosporomycetes</taxon>
        <taxon>Peronosporales</taxon>
        <taxon>Peronosporaceae</taxon>
        <taxon>Phytophthora</taxon>
    </lineage>
</organism>
<keyword evidence="3" id="KW-1185">Reference proteome</keyword>
<dbReference type="SUPFAM" id="SSF48403">
    <property type="entry name" value="Ankyrin repeat"/>
    <property type="match status" value="1"/>
</dbReference>
<dbReference type="Proteomes" id="UP001165083">
    <property type="component" value="Unassembled WGS sequence"/>
</dbReference>
<reference evidence="2" key="1">
    <citation type="submission" date="2023-04" db="EMBL/GenBank/DDBJ databases">
        <title>Phytophthora lilii NBRC 32176.</title>
        <authorList>
            <person name="Ichikawa N."/>
            <person name="Sato H."/>
            <person name="Tonouchi N."/>
        </authorList>
    </citation>
    <scope>NUCLEOTIDE SEQUENCE</scope>
    <source>
        <strain evidence="2">NBRC 32176</strain>
    </source>
</reference>
<keyword evidence="1" id="KW-0040">ANK repeat</keyword>
<dbReference type="InterPro" id="IPR051616">
    <property type="entry name" value="Cul2-RING_E3_ligase_SR"/>
</dbReference>
<evidence type="ECO:0000313" key="3">
    <source>
        <dbReference type="Proteomes" id="UP001165083"/>
    </source>
</evidence>